<gene>
    <name evidence="2" type="ORF">V3390_02230</name>
</gene>
<reference evidence="2 3" key="1">
    <citation type="submission" date="2024-01" db="EMBL/GenBank/DDBJ databases">
        <title>Novel species of the genus Luteimonas isolated from rivers.</title>
        <authorList>
            <person name="Lu H."/>
        </authorList>
    </citation>
    <scope>NUCLEOTIDE SEQUENCE [LARGE SCALE GENOMIC DNA]</scope>
    <source>
        <strain evidence="2 3">FXH3W</strain>
    </source>
</reference>
<dbReference type="Proteomes" id="UP001356170">
    <property type="component" value="Unassembled WGS sequence"/>
</dbReference>
<keyword evidence="1" id="KW-0732">Signal</keyword>
<evidence type="ECO:0000256" key="1">
    <source>
        <dbReference type="SAM" id="SignalP"/>
    </source>
</evidence>
<feature type="signal peptide" evidence="1">
    <location>
        <begin position="1"/>
        <end position="23"/>
    </location>
</feature>
<accession>A0ABU7UX49</accession>
<evidence type="ECO:0000313" key="3">
    <source>
        <dbReference type="Proteomes" id="UP001356170"/>
    </source>
</evidence>
<name>A0ABU7UX49_9GAMM</name>
<dbReference type="EMBL" id="JAZHBO010000001">
    <property type="protein sequence ID" value="MEF2155057.1"/>
    <property type="molecule type" value="Genomic_DNA"/>
</dbReference>
<evidence type="ECO:0000313" key="2">
    <source>
        <dbReference type="EMBL" id="MEF2155057.1"/>
    </source>
</evidence>
<feature type="chain" id="PRO_5047496020" evidence="1">
    <location>
        <begin position="24"/>
        <end position="70"/>
    </location>
</feature>
<keyword evidence="3" id="KW-1185">Reference proteome</keyword>
<proteinExistence type="predicted"/>
<sequence length="70" mass="7643">MKHKFKQILLATSLALVASVAFAGTITQTVNNPDGSKTVTVYTTDENGKVISYYTYTVPAPRVNPPKQQQ</sequence>
<comment type="caution">
    <text evidence="2">The sequence shown here is derived from an EMBL/GenBank/DDBJ whole genome shotgun (WGS) entry which is preliminary data.</text>
</comment>
<dbReference type="RefSeq" id="WP_331703197.1">
    <property type="nucleotide sequence ID" value="NZ_JAZHBO010000001.1"/>
</dbReference>
<protein>
    <submittedName>
        <fullName evidence="2">Uncharacterized protein</fullName>
    </submittedName>
</protein>
<organism evidence="2 3">
    <name type="scientific">Aquilutibacter rugosus</name>
    <dbReference type="NCBI Taxonomy" id="3115820"/>
    <lineage>
        <taxon>Bacteria</taxon>
        <taxon>Pseudomonadati</taxon>
        <taxon>Pseudomonadota</taxon>
        <taxon>Gammaproteobacteria</taxon>
        <taxon>Lysobacterales</taxon>
        <taxon>Lysobacteraceae</taxon>
        <taxon>Aquilutibacter</taxon>
    </lineage>
</organism>